<accession>A0A1F6ETS5</accession>
<dbReference type="GO" id="GO:0005829">
    <property type="term" value="C:cytosol"/>
    <property type="evidence" value="ECO:0007669"/>
    <property type="project" value="TreeGrafter"/>
</dbReference>
<gene>
    <name evidence="3" type="ORF">A3B35_01555</name>
</gene>
<name>A0A1F6ETS5_9BACT</name>
<dbReference type="EMBL" id="MFMC01000029">
    <property type="protein sequence ID" value="OGG77017.1"/>
    <property type="molecule type" value="Genomic_DNA"/>
</dbReference>
<dbReference type="Gene3D" id="3.40.50.12230">
    <property type="match status" value="1"/>
</dbReference>
<dbReference type="SUPFAM" id="SSF53328">
    <property type="entry name" value="Formyltransferase"/>
    <property type="match status" value="1"/>
</dbReference>
<dbReference type="STRING" id="1798515.A3B35_01555"/>
<dbReference type="GO" id="GO:0004479">
    <property type="term" value="F:methionyl-tRNA formyltransferase activity"/>
    <property type="evidence" value="ECO:0007669"/>
    <property type="project" value="UniProtKB-EC"/>
</dbReference>
<dbReference type="AlphaFoldDB" id="A0A1F6ETS5"/>
<dbReference type="Pfam" id="PF00551">
    <property type="entry name" value="Formyl_trans_N"/>
    <property type="match status" value="1"/>
</dbReference>
<dbReference type="CDD" id="cd08646">
    <property type="entry name" value="FMT_core_Met-tRNA-FMT_N"/>
    <property type="match status" value="1"/>
</dbReference>
<dbReference type="Proteomes" id="UP000177215">
    <property type="component" value="Unassembled WGS sequence"/>
</dbReference>
<organism evidence="3 4">
    <name type="scientific">Candidatus Kaiserbacteria bacterium RIFCSPLOWO2_01_FULL_54_24</name>
    <dbReference type="NCBI Taxonomy" id="1798515"/>
    <lineage>
        <taxon>Bacteria</taxon>
        <taxon>Candidatus Kaiseribacteriota</taxon>
    </lineage>
</organism>
<dbReference type="InterPro" id="IPR041711">
    <property type="entry name" value="Met-tRNA-FMT_N"/>
</dbReference>
<reference evidence="3 4" key="1">
    <citation type="journal article" date="2016" name="Nat. Commun.">
        <title>Thousands of microbial genomes shed light on interconnected biogeochemical processes in an aquifer system.</title>
        <authorList>
            <person name="Anantharaman K."/>
            <person name="Brown C.T."/>
            <person name="Hug L.A."/>
            <person name="Sharon I."/>
            <person name="Castelle C.J."/>
            <person name="Probst A.J."/>
            <person name="Thomas B.C."/>
            <person name="Singh A."/>
            <person name="Wilkins M.J."/>
            <person name="Karaoz U."/>
            <person name="Brodie E.L."/>
            <person name="Williams K.H."/>
            <person name="Hubbard S.S."/>
            <person name="Banfield J.F."/>
        </authorList>
    </citation>
    <scope>NUCLEOTIDE SEQUENCE [LARGE SCALE GENOMIC DNA]</scope>
</reference>
<evidence type="ECO:0000256" key="1">
    <source>
        <dbReference type="ARBA" id="ARBA00012261"/>
    </source>
</evidence>
<dbReference type="InterPro" id="IPR036477">
    <property type="entry name" value="Formyl_transf_N_sf"/>
</dbReference>
<comment type="caution">
    <text evidence="3">The sequence shown here is derived from an EMBL/GenBank/DDBJ whole genome shotgun (WGS) entry which is preliminary data.</text>
</comment>
<dbReference type="EC" id="2.1.2.9" evidence="1"/>
<proteinExistence type="predicted"/>
<dbReference type="PANTHER" id="PTHR11138:SF5">
    <property type="entry name" value="METHIONYL-TRNA FORMYLTRANSFERASE, MITOCHONDRIAL"/>
    <property type="match status" value="1"/>
</dbReference>
<evidence type="ECO:0000313" key="4">
    <source>
        <dbReference type="Proteomes" id="UP000177215"/>
    </source>
</evidence>
<evidence type="ECO:0000259" key="2">
    <source>
        <dbReference type="Pfam" id="PF00551"/>
    </source>
</evidence>
<dbReference type="InterPro" id="IPR002376">
    <property type="entry name" value="Formyl_transf_N"/>
</dbReference>
<dbReference type="PANTHER" id="PTHR11138">
    <property type="entry name" value="METHIONYL-TRNA FORMYLTRANSFERASE"/>
    <property type="match status" value="1"/>
</dbReference>
<sequence length="293" mass="32585">MKQQKKKGEVRFVFFGTPELATVFLDDLEKDGLVPSLVVTTPDTSKGRGMALTPPPVKVWAEKRTIPVLQPEKLDDSFASQLQASAYDVFVVIYYGKILPREIFSMPKHGTINIHFSLLPRWKGTSPIRAAILNDDGKAGTSLVSMDEQIDHGPLIAQKAFHIENWPPSARELEVFATHESAKLLNAVIEPWVSGEIEAREQNHDLETLCPTLEKADGLLDLSGDPHTNLLKIRAFDSTIGTHAFFERSGKRIRVQILDAHVENGALVIDKVKPEGKREMAYAEFLRSGAKPN</sequence>
<evidence type="ECO:0000313" key="3">
    <source>
        <dbReference type="EMBL" id="OGG77017.1"/>
    </source>
</evidence>
<protein>
    <recommendedName>
        <fullName evidence="1">methionyl-tRNA formyltransferase</fullName>
        <ecNumber evidence="1">2.1.2.9</ecNumber>
    </recommendedName>
</protein>
<feature type="domain" description="Formyl transferase N-terminal" evidence="2">
    <location>
        <begin position="11"/>
        <end position="173"/>
    </location>
</feature>